<keyword evidence="10 15" id="KW-1133">Transmembrane helix</keyword>
<evidence type="ECO:0000256" key="10">
    <source>
        <dbReference type="ARBA" id="ARBA00022989"/>
    </source>
</evidence>
<comment type="subcellular location">
    <subcellularLocation>
        <location evidence="2">Cell membrane</location>
        <topology evidence="2">Multi-pass membrane protein</topology>
    </subcellularLocation>
</comment>
<keyword evidence="18" id="KW-1185">Reference proteome</keyword>
<dbReference type="GO" id="GO:0005737">
    <property type="term" value="C:cytoplasm"/>
    <property type="evidence" value="ECO:0007669"/>
    <property type="project" value="TreeGrafter"/>
</dbReference>
<evidence type="ECO:0000256" key="7">
    <source>
        <dbReference type="ARBA" id="ARBA00022801"/>
    </source>
</evidence>
<gene>
    <name evidence="17" type="ORF">GE061_002499</name>
</gene>
<dbReference type="GO" id="GO:0046872">
    <property type="term" value="F:metal ion binding"/>
    <property type="evidence" value="ECO:0007669"/>
    <property type="project" value="UniProtKB-KW"/>
</dbReference>
<name>A0A8S9X6Q9_APOLU</name>
<keyword evidence="12 15" id="KW-0472">Membrane</keyword>
<sequence>MKYTNGTSDHRYTVSILFLLFAFYLYLIKSVFAGMPALLLFGRKWLAGTDDMVFPAIIELFIRILWMSLIGVATCRYFNLTYECSAGGELVRAYLVGKLAILGLVSILLLVIMNRSAQGAICDVYSRRHVPKLIAIKIILLAPEVALNVLGSVWSYMNIIKCDYDHFTNTTINVLVCLDWLLFALAVFTLFMVIDPIGSVKLSGSQPDLTIDSLRHRKVTSVWLRRFRWVFCWIIRDKQSHEAFSQVAGLISSMFRDTDLVPTDLMAGFVLLRVKQKRESREQRRIELVNELRMKYSSDLQDVFYGLPNWLSLEKANHFMMFSLSSYGCPMIMFLHCFTGIFKLIANSTCCICFRSKPTLVRGDNCCLCNLAGVKAISKLSNKEILYASFKNYIFELPFVVIVDHKTKSIVVAIRGSMSMRDVFTDLTALPEKIEGPGIPADSYAHKGMMLCAQQLKKHLEENHVLDRAFGTFPNYNLVLTGHSLGAGTSILLGLLFRPTYPELKVYAFSTPGGLVTRKLAAITEEFAMTIGLGDDFIMRLSIQGFEDLRTHLFNVLQSCRLPKYRVFLNGFGYALFGIPSRDLESVWVNDRPTPRMRPPEQQRRVLIPPHSDVMQRRFTKHQLVIGGKVLHIATKRKSKDEKKTDDDTTYEMRWLTPDDMLELRIMPRMLLDHFPHNLIKAIATVLEEQRTEILDYPEITII</sequence>
<keyword evidence="7" id="KW-0378">Hydrolase</keyword>
<dbReference type="AlphaFoldDB" id="A0A8S9X6Q9"/>
<proteinExistence type="predicted"/>
<dbReference type="Pfam" id="PF01764">
    <property type="entry name" value="Lipase_3"/>
    <property type="match status" value="1"/>
</dbReference>
<dbReference type="GO" id="GO:0046340">
    <property type="term" value="P:diacylglycerol catabolic process"/>
    <property type="evidence" value="ECO:0007669"/>
    <property type="project" value="TreeGrafter"/>
</dbReference>
<dbReference type="GO" id="GO:0019369">
    <property type="term" value="P:arachidonate metabolic process"/>
    <property type="evidence" value="ECO:0007669"/>
    <property type="project" value="TreeGrafter"/>
</dbReference>
<dbReference type="InterPro" id="IPR052214">
    <property type="entry name" value="DAG_Lipase-Related"/>
</dbReference>
<dbReference type="Gene3D" id="3.40.50.1820">
    <property type="entry name" value="alpha/beta hydrolase"/>
    <property type="match status" value="1"/>
</dbReference>
<dbReference type="OrthoDB" id="438440at2759"/>
<feature type="transmembrane region" description="Helical" evidence="15">
    <location>
        <begin position="134"/>
        <end position="157"/>
    </location>
</feature>
<keyword evidence="5 15" id="KW-0812">Transmembrane</keyword>
<dbReference type="InterPro" id="IPR029058">
    <property type="entry name" value="AB_hydrolase_fold"/>
</dbReference>
<keyword evidence="8" id="KW-0106">Calcium</keyword>
<comment type="caution">
    <text evidence="17">The sequence shown here is derived from an EMBL/GenBank/DDBJ whole genome shotgun (WGS) entry which is preliminary data.</text>
</comment>
<evidence type="ECO:0000313" key="18">
    <source>
        <dbReference type="Proteomes" id="UP000466442"/>
    </source>
</evidence>
<feature type="transmembrane region" description="Helical" evidence="15">
    <location>
        <begin position="93"/>
        <end position="113"/>
    </location>
</feature>
<feature type="transmembrane region" description="Helical" evidence="15">
    <location>
        <begin position="53"/>
        <end position="73"/>
    </location>
</feature>
<reference evidence="17" key="1">
    <citation type="journal article" date="2021" name="Mol. Ecol. Resour.">
        <title>Apolygus lucorum genome provides insights into omnivorousness and mesophyll feeding.</title>
        <authorList>
            <person name="Liu Y."/>
            <person name="Liu H."/>
            <person name="Wang H."/>
            <person name="Huang T."/>
            <person name="Liu B."/>
            <person name="Yang B."/>
            <person name="Yin L."/>
            <person name="Li B."/>
            <person name="Zhang Y."/>
            <person name="Zhang S."/>
            <person name="Jiang F."/>
            <person name="Zhang X."/>
            <person name="Ren Y."/>
            <person name="Wang B."/>
            <person name="Wang S."/>
            <person name="Lu Y."/>
            <person name="Wu K."/>
            <person name="Fan W."/>
            <person name="Wang G."/>
        </authorList>
    </citation>
    <scope>NUCLEOTIDE SEQUENCE</scope>
    <source>
        <strain evidence="17">12Hb</strain>
    </source>
</reference>
<dbReference type="PANTHER" id="PTHR45792:SF2">
    <property type="entry name" value="DIACYLGLYCEROL LIPASE-BETA"/>
    <property type="match status" value="1"/>
</dbReference>
<keyword evidence="4" id="KW-0597">Phosphoprotein</keyword>
<keyword evidence="11" id="KW-0443">Lipid metabolism</keyword>
<comment type="catalytic activity">
    <reaction evidence="13">
        <text>a 1,2-diacyl-sn-glycerol + H2O = a 2-acylglycerol + a fatty acid + H(+)</text>
        <dbReference type="Rhea" id="RHEA:33275"/>
        <dbReference type="ChEBI" id="CHEBI:15377"/>
        <dbReference type="ChEBI" id="CHEBI:15378"/>
        <dbReference type="ChEBI" id="CHEBI:17389"/>
        <dbReference type="ChEBI" id="CHEBI:17815"/>
        <dbReference type="ChEBI" id="CHEBI:28868"/>
        <dbReference type="EC" id="3.1.1.116"/>
    </reaction>
    <physiologicalReaction direction="left-to-right" evidence="13">
        <dbReference type="Rhea" id="RHEA:33276"/>
    </physiologicalReaction>
</comment>
<dbReference type="GO" id="GO:0022008">
    <property type="term" value="P:neurogenesis"/>
    <property type="evidence" value="ECO:0007669"/>
    <property type="project" value="TreeGrafter"/>
</dbReference>
<feature type="transmembrane region" description="Helical" evidence="15">
    <location>
        <begin position="12"/>
        <end position="41"/>
    </location>
</feature>
<dbReference type="EC" id="3.1.1.116" evidence="14"/>
<evidence type="ECO:0000313" key="17">
    <source>
        <dbReference type="EMBL" id="KAF6204159.1"/>
    </source>
</evidence>
<protein>
    <recommendedName>
        <fullName evidence="14">sn-1-specific diacylglycerol lipase</fullName>
        <ecNumber evidence="14">3.1.1.116</ecNumber>
    </recommendedName>
</protein>
<evidence type="ECO:0000256" key="9">
    <source>
        <dbReference type="ARBA" id="ARBA00022963"/>
    </source>
</evidence>
<evidence type="ECO:0000256" key="1">
    <source>
        <dbReference type="ARBA" id="ARBA00001913"/>
    </source>
</evidence>
<evidence type="ECO:0000256" key="13">
    <source>
        <dbReference type="ARBA" id="ARBA00024531"/>
    </source>
</evidence>
<dbReference type="InterPro" id="IPR002921">
    <property type="entry name" value="Fungal_lipase-type"/>
</dbReference>
<organism evidence="17 18">
    <name type="scientific">Apolygus lucorum</name>
    <name type="common">Small green plant bug</name>
    <name type="synonym">Lygocoris lucorum</name>
    <dbReference type="NCBI Taxonomy" id="248454"/>
    <lineage>
        <taxon>Eukaryota</taxon>
        <taxon>Metazoa</taxon>
        <taxon>Ecdysozoa</taxon>
        <taxon>Arthropoda</taxon>
        <taxon>Hexapoda</taxon>
        <taxon>Insecta</taxon>
        <taxon>Pterygota</taxon>
        <taxon>Neoptera</taxon>
        <taxon>Paraneoptera</taxon>
        <taxon>Hemiptera</taxon>
        <taxon>Heteroptera</taxon>
        <taxon>Panheteroptera</taxon>
        <taxon>Cimicomorpha</taxon>
        <taxon>Miridae</taxon>
        <taxon>Mirini</taxon>
        <taxon>Apolygus</taxon>
    </lineage>
</organism>
<keyword evidence="9" id="KW-0442">Lipid degradation</keyword>
<evidence type="ECO:0000256" key="3">
    <source>
        <dbReference type="ARBA" id="ARBA00022475"/>
    </source>
</evidence>
<comment type="cofactor">
    <cofactor evidence="1">
        <name>Ca(2+)</name>
        <dbReference type="ChEBI" id="CHEBI:29108"/>
    </cofactor>
</comment>
<dbReference type="PANTHER" id="PTHR45792">
    <property type="entry name" value="DIACYLGLYCEROL LIPASE HOMOLOG-RELATED"/>
    <property type="match status" value="1"/>
</dbReference>
<evidence type="ECO:0000256" key="6">
    <source>
        <dbReference type="ARBA" id="ARBA00022723"/>
    </source>
</evidence>
<evidence type="ECO:0000256" key="15">
    <source>
        <dbReference type="SAM" id="Phobius"/>
    </source>
</evidence>
<dbReference type="EMBL" id="WIXP02000010">
    <property type="protein sequence ID" value="KAF6204159.1"/>
    <property type="molecule type" value="Genomic_DNA"/>
</dbReference>
<dbReference type="GO" id="GO:0005886">
    <property type="term" value="C:plasma membrane"/>
    <property type="evidence" value="ECO:0007669"/>
    <property type="project" value="UniProtKB-SubCell"/>
</dbReference>
<evidence type="ECO:0000259" key="16">
    <source>
        <dbReference type="Pfam" id="PF01764"/>
    </source>
</evidence>
<dbReference type="Proteomes" id="UP000466442">
    <property type="component" value="Unassembled WGS sequence"/>
</dbReference>
<keyword evidence="6" id="KW-0479">Metal-binding</keyword>
<evidence type="ECO:0000256" key="4">
    <source>
        <dbReference type="ARBA" id="ARBA00022553"/>
    </source>
</evidence>
<keyword evidence="3" id="KW-1003">Cell membrane</keyword>
<accession>A0A8S9X6Q9</accession>
<evidence type="ECO:0000256" key="11">
    <source>
        <dbReference type="ARBA" id="ARBA00023098"/>
    </source>
</evidence>
<evidence type="ECO:0000256" key="14">
    <source>
        <dbReference type="ARBA" id="ARBA00026104"/>
    </source>
</evidence>
<evidence type="ECO:0000256" key="8">
    <source>
        <dbReference type="ARBA" id="ARBA00022837"/>
    </source>
</evidence>
<feature type="domain" description="Fungal lipase-type" evidence="16">
    <location>
        <begin position="411"/>
        <end position="542"/>
    </location>
</feature>
<evidence type="ECO:0000256" key="12">
    <source>
        <dbReference type="ARBA" id="ARBA00023136"/>
    </source>
</evidence>
<feature type="transmembrane region" description="Helical" evidence="15">
    <location>
        <begin position="172"/>
        <end position="194"/>
    </location>
</feature>
<dbReference type="CDD" id="cd00519">
    <property type="entry name" value="Lipase_3"/>
    <property type="match status" value="1"/>
</dbReference>
<dbReference type="SUPFAM" id="SSF53474">
    <property type="entry name" value="alpha/beta-Hydrolases"/>
    <property type="match status" value="1"/>
</dbReference>
<dbReference type="GO" id="GO:0004806">
    <property type="term" value="F:triacylglycerol lipase activity"/>
    <property type="evidence" value="ECO:0007669"/>
    <property type="project" value="TreeGrafter"/>
</dbReference>
<evidence type="ECO:0000256" key="2">
    <source>
        <dbReference type="ARBA" id="ARBA00004651"/>
    </source>
</evidence>
<evidence type="ECO:0000256" key="5">
    <source>
        <dbReference type="ARBA" id="ARBA00022692"/>
    </source>
</evidence>